<organism evidence="10 11">
    <name type="scientific">Sphingomonas oleivorans</name>
    <dbReference type="NCBI Taxonomy" id="1735121"/>
    <lineage>
        <taxon>Bacteria</taxon>
        <taxon>Pseudomonadati</taxon>
        <taxon>Pseudomonadota</taxon>
        <taxon>Alphaproteobacteria</taxon>
        <taxon>Sphingomonadales</taxon>
        <taxon>Sphingomonadaceae</taxon>
        <taxon>Sphingomonas</taxon>
    </lineage>
</organism>
<comment type="function">
    <text evidence="1">May be specifically involved in the processing, transport, and/or maturation of the MADH beta-subunit.</text>
</comment>
<protein>
    <recommendedName>
        <fullName evidence="4">Methylamine utilization protein MauE</fullName>
    </recommendedName>
</protein>
<feature type="transmembrane region" description="Helical" evidence="8">
    <location>
        <begin position="47"/>
        <end position="69"/>
    </location>
</feature>
<evidence type="ECO:0000313" key="10">
    <source>
        <dbReference type="EMBL" id="PTQ11820.1"/>
    </source>
</evidence>
<evidence type="ECO:0000256" key="6">
    <source>
        <dbReference type="ARBA" id="ARBA00022989"/>
    </source>
</evidence>
<feature type="transmembrane region" description="Helical" evidence="8">
    <location>
        <begin position="143"/>
        <end position="162"/>
    </location>
</feature>
<comment type="caution">
    <text evidence="10">The sequence shown here is derived from an EMBL/GenBank/DDBJ whole genome shotgun (WGS) entry which is preliminary data.</text>
</comment>
<sequence length="184" mass="19580">MIGIALAQLGMAGQVFVGLVFLVASWSKLRDMAGFEGNVSAYGLLPARLVPMAARMLAFVELLIGLLLLSGMEAAWHQAAAMALLLAFAMAMAINIGRGRRMIGCGCQLSTASVPLGWHLVARNVALSLLLACSFAGPAPNHWLIVSNAIMAGILLFLLYVLHEVMLGWRRSRLYAQPSGSGDD</sequence>
<proteinExistence type="predicted"/>
<evidence type="ECO:0000256" key="4">
    <source>
        <dbReference type="ARBA" id="ARBA00019078"/>
    </source>
</evidence>
<dbReference type="Pfam" id="PF07291">
    <property type="entry name" value="MauE"/>
    <property type="match status" value="1"/>
</dbReference>
<keyword evidence="11" id="KW-1185">Reference proteome</keyword>
<keyword evidence="6 8" id="KW-1133">Transmembrane helix</keyword>
<evidence type="ECO:0000256" key="3">
    <source>
        <dbReference type="ARBA" id="ARBA00004856"/>
    </source>
</evidence>
<dbReference type="InterPro" id="IPR009908">
    <property type="entry name" value="Methylamine_util_MauE"/>
</dbReference>
<feature type="transmembrane region" description="Helical" evidence="8">
    <location>
        <begin position="6"/>
        <end position="26"/>
    </location>
</feature>
<name>A0A2T5FYY5_9SPHN</name>
<feature type="transmembrane region" description="Helical" evidence="8">
    <location>
        <begin position="75"/>
        <end position="96"/>
    </location>
</feature>
<dbReference type="GO" id="GO:0016020">
    <property type="term" value="C:membrane"/>
    <property type="evidence" value="ECO:0007669"/>
    <property type="project" value="UniProtKB-SubCell"/>
</dbReference>
<evidence type="ECO:0000256" key="2">
    <source>
        <dbReference type="ARBA" id="ARBA00004141"/>
    </source>
</evidence>
<evidence type="ECO:0000313" key="11">
    <source>
        <dbReference type="Proteomes" id="UP000244162"/>
    </source>
</evidence>
<keyword evidence="7 8" id="KW-0472">Membrane</keyword>
<comment type="pathway">
    <text evidence="3">One-carbon metabolism; methylamine degradation.</text>
</comment>
<evidence type="ECO:0000256" key="8">
    <source>
        <dbReference type="SAM" id="Phobius"/>
    </source>
</evidence>
<dbReference type="AlphaFoldDB" id="A0A2T5FYY5"/>
<feature type="transmembrane region" description="Helical" evidence="8">
    <location>
        <begin position="116"/>
        <end position="137"/>
    </location>
</feature>
<accession>A0A2T5FYY5</accession>
<dbReference type="UniPathway" id="UPA00895"/>
<dbReference type="EMBL" id="NWBU01000006">
    <property type="protein sequence ID" value="PTQ11820.1"/>
    <property type="molecule type" value="Genomic_DNA"/>
</dbReference>
<evidence type="ECO:0000256" key="5">
    <source>
        <dbReference type="ARBA" id="ARBA00022692"/>
    </source>
</evidence>
<dbReference type="OrthoDB" id="4462029at2"/>
<reference evidence="10 11" key="1">
    <citation type="submission" date="2017-09" db="EMBL/GenBank/DDBJ databases">
        <title>Sphingomonas panjinensis sp.nov., isolated from oil-contaminated soil.</title>
        <authorList>
            <person name="Wang L."/>
            <person name="Chen L."/>
        </authorList>
    </citation>
    <scope>NUCLEOTIDE SEQUENCE [LARGE SCALE GENOMIC DNA]</scope>
    <source>
        <strain evidence="10 11">FW-11</strain>
    </source>
</reference>
<evidence type="ECO:0000256" key="7">
    <source>
        <dbReference type="ARBA" id="ARBA00023136"/>
    </source>
</evidence>
<gene>
    <name evidence="10" type="ORF">CLG96_07800</name>
</gene>
<feature type="domain" description="Methylamine utilisation protein MauE" evidence="9">
    <location>
        <begin position="9"/>
        <end position="133"/>
    </location>
</feature>
<evidence type="ECO:0000259" key="9">
    <source>
        <dbReference type="Pfam" id="PF07291"/>
    </source>
</evidence>
<keyword evidence="5 8" id="KW-0812">Transmembrane</keyword>
<dbReference type="GO" id="GO:0030416">
    <property type="term" value="P:methylamine metabolic process"/>
    <property type="evidence" value="ECO:0007669"/>
    <property type="project" value="InterPro"/>
</dbReference>
<dbReference type="Proteomes" id="UP000244162">
    <property type="component" value="Unassembled WGS sequence"/>
</dbReference>
<comment type="subcellular location">
    <subcellularLocation>
        <location evidence="2">Membrane</location>
        <topology evidence="2">Multi-pass membrane protein</topology>
    </subcellularLocation>
</comment>
<evidence type="ECO:0000256" key="1">
    <source>
        <dbReference type="ARBA" id="ARBA00003475"/>
    </source>
</evidence>
<dbReference type="RefSeq" id="WP_107967333.1">
    <property type="nucleotide sequence ID" value="NZ_NWBU01000006.1"/>
</dbReference>